<protein>
    <submittedName>
        <fullName evidence="3">CHAT domain-containing protein</fullName>
    </submittedName>
</protein>
<evidence type="ECO:0000259" key="2">
    <source>
        <dbReference type="Pfam" id="PF12770"/>
    </source>
</evidence>
<dbReference type="InterPro" id="IPR024983">
    <property type="entry name" value="CHAT_dom"/>
</dbReference>
<organism evidence="3 4">
    <name type="scientific">Streptomyces broussonetiae</name>
    <dbReference type="NCBI Taxonomy" id="2686304"/>
    <lineage>
        <taxon>Bacteria</taxon>
        <taxon>Bacillati</taxon>
        <taxon>Actinomycetota</taxon>
        <taxon>Actinomycetes</taxon>
        <taxon>Kitasatosporales</taxon>
        <taxon>Streptomycetaceae</taxon>
        <taxon>Streptomyces</taxon>
    </lineage>
</organism>
<feature type="domain" description="CHAT" evidence="2">
    <location>
        <begin position="138"/>
        <end position="295"/>
    </location>
</feature>
<evidence type="ECO:0000313" key="3">
    <source>
        <dbReference type="EMBL" id="MFB8777927.1"/>
    </source>
</evidence>
<dbReference type="EMBL" id="JAYMRP010000062">
    <property type="protein sequence ID" value="MFB8777927.1"/>
    <property type="molecule type" value="Genomic_DNA"/>
</dbReference>
<sequence>MNNDDIRNELIRIRRAQAEAEQRAQAYRSRETEQRGYASQARKRAEASGRMADLPSAATHHTRQADAAAENAEAWERTAAERRMEAARMEERLAAHGQPGPSRGERRGPGEGGRVPAPASEKLRVLWLGAGPEGDLRGPREQDRIREAVHAATHRDRVVVDAHPAATAAHLLTQLPRFRPHVVHFSGHGNEDELFFEENKDVRHYGVPVKAQTFTDVLAAVDEPPQLVLLLACDSAAQAEKLTGTVPFAIGMTGEIDDETAINYAARFYATLCEGQSLRAAHNLAKVALRHAEFPDHDAPVMFHAPHADPARAVLVSPPNAHE</sequence>
<feature type="compositionally biased region" description="Basic and acidic residues" evidence="1">
    <location>
        <begin position="18"/>
        <end position="34"/>
    </location>
</feature>
<feature type="region of interest" description="Disordered" evidence="1">
    <location>
        <begin position="92"/>
        <end position="120"/>
    </location>
</feature>
<feature type="region of interest" description="Disordered" evidence="1">
    <location>
        <begin position="18"/>
        <end position="76"/>
    </location>
</feature>
<name>A0ABV5EM42_9ACTN</name>
<proteinExistence type="predicted"/>
<comment type="caution">
    <text evidence="3">The sequence shown here is derived from an EMBL/GenBank/DDBJ whole genome shotgun (WGS) entry which is preliminary data.</text>
</comment>
<evidence type="ECO:0000313" key="4">
    <source>
        <dbReference type="Proteomes" id="UP001585080"/>
    </source>
</evidence>
<reference evidence="3 4" key="1">
    <citation type="submission" date="2024-01" db="EMBL/GenBank/DDBJ databases">
        <title>Genome mining of biosynthetic gene clusters to explore secondary metabolites of Streptomyces sp.</title>
        <authorList>
            <person name="Baig A."/>
            <person name="Ajitkumar Shintre N."/>
            <person name="Kumar H."/>
            <person name="Anbarasu A."/>
            <person name="Ramaiah S."/>
        </authorList>
    </citation>
    <scope>NUCLEOTIDE SEQUENCE [LARGE SCALE GENOMIC DNA]</scope>
    <source>
        <strain evidence="3 4">A57</strain>
    </source>
</reference>
<accession>A0ABV5EM42</accession>
<keyword evidence="4" id="KW-1185">Reference proteome</keyword>
<dbReference type="Proteomes" id="UP001585080">
    <property type="component" value="Unassembled WGS sequence"/>
</dbReference>
<gene>
    <name evidence="3" type="ORF">VSS16_35360</name>
</gene>
<dbReference type="Pfam" id="PF12770">
    <property type="entry name" value="CHAT"/>
    <property type="match status" value="1"/>
</dbReference>
<evidence type="ECO:0000256" key="1">
    <source>
        <dbReference type="SAM" id="MobiDB-lite"/>
    </source>
</evidence>
<dbReference type="RefSeq" id="WP_376736357.1">
    <property type="nucleotide sequence ID" value="NZ_JAYMRP010000062.1"/>
</dbReference>